<name>A0ABD1JW76_9TELE</name>
<dbReference type="SUPFAM" id="SSF49785">
    <property type="entry name" value="Galactose-binding domain-like"/>
    <property type="match status" value="3"/>
</dbReference>
<dbReference type="Proteomes" id="UP001591681">
    <property type="component" value="Unassembled WGS sequence"/>
</dbReference>
<evidence type="ECO:0000256" key="7">
    <source>
        <dbReference type="ARBA" id="ARBA00023157"/>
    </source>
</evidence>
<keyword evidence="7" id="KW-1015">Disulfide bond</keyword>
<dbReference type="PANTHER" id="PTHR45713:SF6">
    <property type="entry name" value="F5_8 TYPE C DOMAIN-CONTAINING PROTEIN"/>
    <property type="match status" value="1"/>
</dbReference>
<dbReference type="PANTHER" id="PTHR45713">
    <property type="entry name" value="FTP DOMAIN-CONTAINING PROTEIN"/>
    <property type="match status" value="1"/>
</dbReference>
<evidence type="ECO:0000256" key="4">
    <source>
        <dbReference type="ARBA" id="ARBA00022723"/>
    </source>
</evidence>
<evidence type="ECO:0000256" key="1">
    <source>
        <dbReference type="ARBA" id="ARBA00002219"/>
    </source>
</evidence>
<comment type="similarity">
    <text evidence="2">Belongs to the fucolectin family.</text>
</comment>
<proteinExistence type="inferred from homology"/>
<evidence type="ECO:0000256" key="6">
    <source>
        <dbReference type="ARBA" id="ARBA00022837"/>
    </source>
</evidence>
<organism evidence="10 11">
    <name type="scientific">Coilia grayii</name>
    <name type="common">Gray's grenadier anchovy</name>
    <dbReference type="NCBI Taxonomy" id="363190"/>
    <lineage>
        <taxon>Eukaryota</taxon>
        <taxon>Metazoa</taxon>
        <taxon>Chordata</taxon>
        <taxon>Craniata</taxon>
        <taxon>Vertebrata</taxon>
        <taxon>Euteleostomi</taxon>
        <taxon>Actinopterygii</taxon>
        <taxon>Neopterygii</taxon>
        <taxon>Teleostei</taxon>
        <taxon>Clupei</taxon>
        <taxon>Clupeiformes</taxon>
        <taxon>Clupeoidei</taxon>
        <taxon>Engraulidae</taxon>
        <taxon>Coilinae</taxon>
        <taxon>Coilia</taxon>
    </lineage>
</organism>
<reference evidence="10 11" key="1">
    <citation type="submission" date="2024-09" db="EMBL/GenBank/DDBJ databases">
        <title>A chromosome-level genome assembly of Gray's grenadier anchovy, Coilia grayii.</title>
        <authorList>
            <person name="Fu Z."/>
        </authorList>
    </citation>
    <scope>NUCLEOTIDE SEQUENCE [LARGE SCALE GENOMIC DNA]</scope>
    <source>
        <strain evidence="10">G4</strain>
        <tissue evidence="10">Muscle</tissue>
    </source>
</reference>
<dbReference type="Gene3D" id="2.60.120.260">
    <property type="entry name" value="Galactose-binding domain-like"/>
    <property type="match status" value="3"/>
</dbReference>
<keyword evidence="4" id="KW-0479">Metal-binding</keyword>
<sequence length="465" mass="51272">MAAPVLLQRTLVLLLPLAVMSSAVHLTGNLALNAPSVLSTTYGGWPEHAVDGKARAAYALCTCTHTNSERDPWWRVDLSRPYNITMVTITNRMDCCERRINGAQIRIGNSLENDGNNNMLAAEIVSIRRGESKSFSFNPVEGRYVNIFLPGIEKILTLCEVEVFAGDKENLALQKQSTQSSTYETNAASKTAVDGDRDTNYHRKGCAHSTQEDNPWWRVDLGKSFDISRVTITNRGDCCAERIQGTEIRVGDSLFNHGNNNTRAAVIQHMSAGETKAFDFRTIRGRYVNLLVPGELKFLTVCEVEVYARLDRNVAPRGRATQSSLVLGEMSSFGHALNAIDGNPNPDMRKGSCAMTERETDPWWRVDLLDRYSITAVALTNPKTGSPKGLNGVQIYIGDSINPRENALCAKVTFVPLGETGRFDCMEEREGQYVIVMLQGEGRSLSLCEVQVFGIPVSTSQGHST</sequence>
<dbReference type="PROSITE" id="PS50022">
    <property type="entry name" value="FA58C_3"/>
    <property type="match status" value="1"/>
</dbReference>
<evidence type="ECO:0000313" key="11">
    <source>
        <dbReference type="Proteomes" id="UP001591681"/>
    </source>
</evidence>
<keyword evidence="5" id="KW-0430">Lectin</keyword>
<keyword evidence="8" id="KW-0732">Signal</keyword>
<dbReference type="InterPro" id="IPR008979">
    <property type="entry name" value="Galactose-bd-like_sf"/>
</dbReference>
<comment type="function">
    <text evidence="1">Acts as a defensive agent. Recognizes blood group fucosylated oligosaccharides including A, B, H and Lewis B-type antigens. Does not recognize Lewis A antigen and has low affinity for monovalent haptens.</text>
</comment>
<dbReference type="Pfam" id="PF22633">
    <property type="entry name" value="F5_F8_type_C_2"/>
    <property type="match status" value="3"/>
</dbReference>
<dbReference type="GO" id="GO:0010185">
    <property type="term" value="P:regulation of cellular defense response"/>
    <property type="evidence" value="ECO:0007669"/>
    <property type="project" value="UniProtKB-ARBA"/>
</dbReference>
<dbReference type="GO" id="GO:0046872">
    <property type="term" value="F:metal ion binding"/>
    <property type="evidence" value="ECO:0007669"/>
    <property type="project" value="UniProtKB-KW"/>
</dbReference>
<gene>
    <name evidence="10" type="ORF">ACEWY4_013363</name>
</gene>
<keyword evidence="11" id="KW-1185">Reference proteome</keyword>
<evidence type="ECO:0000256" key="5">
    <source>
        <dbReference type="ARBA" id="ARBA00022734"/>
    </source>
</evidence>
<dbReference type="AlphaFoldDB" id="A0ABD1JW76"/>
<dbReference type="GO" id="GO:0001868">
    <property type="term" value="P:regulation of complement activation, lectin pathway"/>
    <property type="evidence" value="ECO:0007669"/>
    <property type="project" value="UniProtKB-ARBA"/>
</dbReference>
<evidence type="ECO:0000256" key="2">
    <source>
        <dbReference type="ARBA" id="ARBA00010147"/>
    </source>
</evidence>
<feature type="signal peptide" evidence="8">
    <location>
        <begin position="1"/>
        <end position="23"/>
    </location>
</feature>
<keyword evidence="6" id="KW-0106">Calcium</keyword>
<dbReference type="InterPro" id="IPR006585">
    <property type="entry name" value="FTP1"/>
</dbReference>
<evidence type="ECO:0000256" key="8">
    <source>
        <dbReference type="SAM" id="SignalP"/>
    </source>
</evidence>
<dbReference type="SMART" id="SM00607">
    <property type="entry name" value="FTP"/>
    <property type="match status" value="3"/>
</dbReference>
<dbReference type="InterPro" id="IPR051941">
    <property type="entry name" value="BG_Antigen-Binding_Lectin"/>
</dbReference>
<feature type="chain" id="PRO_5044765362" description="F5/8 type C domain-containing protein" evidence="8">
    <location>
        <begin position="24"/>
        <end position="465"/>
    </location>
</feature>
<accession>A0ABD1JW76</accession>
<comment type="subunit">
    <text evidence="3">Homotrimer.</text>
</comment>
<dbReference type="GO" id="GO:0042806">
    <property type="term" value="F:fucose binding"/>
    <property type="evidence" value="ECO:0007669"/>
    <property type="project" value="UniProtKB-ARBA"/>
</dbReference>
<dbReference type="EMBL" id="JBHFQA010000011">
    <property type="protein sequence ID" value="KAL2091100.1"/>
    <property type="molecule type" value="Genomic_DNA"/>
</dbReference>
<dbReference type="InterPro" id="IPR000421">
    <property type="entry name" value="FA58C"/>
</dbReference>
<evidence type="ECO:0000313" key="10">
    <source>
        <dbReference type="EMBL" id="KAL2091100.1"/>
    </source>
</evidence>
<evidence type="ECO:0000259" key="9">
    <source>
        <dbReference type="PROSITE" id="PS50022"/>
    </source>
</evidence>
<feature type="domain" description="F5/8 type C" evidence="9">
    <location>
        <begin position="159"/>
        <end position="309"/>
    </location>
</feature>
<protein>
    <recommendedName>
        <fullName evidence="9">F5/8 type C domain-containing protein</fullName>
    </recommendedName>
</protein>
<comment type="caution">
    <text evidence="10">The sequence shown here is derived from an EMBL/GenBank/DDBJ whole genome shotgun (WGS) entry which is preliminary data.</text>
</comment>
<evidence type="ECO:0000256" key="3">
    <source>
        <dbReference type="ARBA" id="ARBA00011233"/>
    </source>
</evidence>